<dbReference type="SUPFAM" id="SSF56601">
    <property type="entry name" value="beta-lactamase/transpeptidase-like"/>
    <property type="match status" value="1"/>
</dbReference>
<evidence type="ECO:0000256" key="1">
    <source>
        <dbReference type="ARBA" id="ARBA00038215"/>
    </source>
</evidence>
<evidence type="ECO:0000313" key="4">
    <source>
        <dbReference type="Proteomes" id="UP001338125"/>
    </source>
</evidence>
<comment type="caution">
    <text evidence="3">The sequence shown here is derived from an EMBL/GenBank/DDBJ whole genome shotgun (WGS) entry which is preliminary data.</text>
</comment>
<protein>
    <submittedName>
        <fullName evidence="3">Protein flp-like protein</fullName>
    </submittedName>
</protein>
<feature type="domain" description="Beta-lactamase-related" evidence="2">
    <location>
        <begin position="46"/>
        <end position="397"/>
    </location>
</feature>
<evidence type="ECO:0000259" key="2">
    <source>
        <dbReference type="Pfam" id="PF00144"/>
    </source>
</evidence>
<dbReference type="InterPro" id="IPR012338">
    <property type="entry name" value="Beta-lactam/transpept-like"/>
</dbReference>
<dbReference type="InterPro" id="IPR050491">
    <property type="entry name" value="AmpC-like"/>
</dbReference>
<sequence>MNLKMCFNLLASWTIGKSSSGADEEEFTPLQRLDQVHPLIDKICNSSGVAGASIGVIHKGNLIDTYNFGYRDVEKQLPTTSDTVYGIGSVTKSFVAAGIAKLVEQGKLSWNMTVRQILPGFDQENPSIADTLTIADILSHRSGLNGFGDMNLAFQGDGDMLLPRDSLFPLVKHFKQLFPIRSNWSYFVWGYALAGKIIETVTNQTLSSFIDQELLKPLHLNATTFDPDCIDPDKFAEPYAGLENGTAYHLKKRQVFKDTFFEASGGMYSNLNDILAWSGAMLNAINGKTENEDSVIKQVREIVSNHAAIENPSLRERSYGYGWVRTELPGPVGLIGDNAGLWDIKESPVLGSPDQPLLMIYHQGSTVGYYTFVALFPDSDSAVVVLTNSIAVSDAADWIARVIIKALLNLKDKNNYVKLAKKGNKRAVGNYKEMNQRIAKLRLRHCLKRRSHDLSSFVGTYNSRTKPFHIEIIRPDDTTSELEFRFQGLKDQTYKLRHLCRNEFEWVLTHDEAKMRGRYGNTDYRAYVFKFEEDDNKKIVSFSWETDPGGPGVKEVFVKSNGNAMTERLSHDQVTLTI</sequence>
<evidence type="ECO:0000313" key="3">
    <source>
        <dbReference type="EMBL" id="KAK5991154.1"/>
    </source>
</evidence>
<reference evidence="3 4" key="1">
    <citation type="submission" date="2024-01" db="EMBL/GenBank/DDBJ databases">
        <title>Complete genome of Cladobotryum mycophilum ATHUM6906.</title>
        <authorList>
            <person name="Christinaki A.C."/>
            <person name="Myridakis A.I."/>
            <person name="Kouvelis V.N."/>
        </authorList>
    </citation>
    <scope>NUCLEOTIDE SEQUENCE [LARGE SCALE GENOMIC DNA]</scope>
    <source>
        <strain evidence="3 4">ATHUM6906</strain>
    </source>
</reference>
<dbReference type="PANTHER" id="PTHR46825">
    <property type="entry name" value="D-ALANYL-D-ALANINE-CARBOXYPEPTIDASE/ENDOPEPTIDASE AMPH"/>
    <property type="match status" value="1"/>
</dbReference>
<proteinExistence type="inferred from homology"/>
<dbReference type="EMBL" id="JAVFKD010000014">
    <property type="protein sequence ID" value="KAK5991154.1"/>
    <property type="molecule type" value="Genomic_DNA"/>
</dbReference>
<accession>A0ABR0SG60</accession>
<gene>
    <name evidence="3" type="ORF">PT974_09432</name>
</gene>
<dbReference type="PANTHER" id="PTHR46825:SF14">
    <property type="entry name" value="BETA-LACTAMASE-RELATED DOMAIN-CONTAINING PROTEIN"/>
    <property type="match status" value="1"/>
</dbReference>
<dbReference type="Proteomes" id="UP001338125">
    <property type="component" value="Unassembled WGS sequence"/>
</dbReference>
<comment type="similarity">
    <text evidence="1">Belongs to the peptidase S12 family.</text>
</comment>
<dbReference type="Gene3D" id="3.40.710.10">
    <property type="entry name" value="DD-peptidase/beta-lactamase superfamily"/>
    <property type="match status" value="1"/>
</dbReference>
<dbReference type="InterPro" id="IPR001466">
    <property type="entry name" value="Beta-lactam-related"/>
</dbReference>
<name>A0ABR0SG60_9HYPO</name>
<dbReference type="Pfam" id="PF00144">
    <property type="entry name" value="Beta-lactamase"/>
    <property type="match status" value="1"/>
</dbReference>
<keyword evidence="4" id="KW-1185">Reference proteome</keyword>
<organism evidence="3 4">
    <name type="scientific">Cladobotryum mycophilum</name>
    <dbReference type="NCBI Taxonomy" id="491253"/>
    <lineage>
        <taxon>Eukaryota</taxon>
        <taxon>Fungi</taxon>
        <taxon>Dikarya</taxon>
        <taxon>Ascomycota</taxon>
        <taxon>Pezizomycotina</taxon>
        <taxon>Sordariomycetes</taxon>
        <taxon>Hypocreomycetidae</taxon>
        <taxon>Hypocreales</taxon>
        <taxon>Hypocreaceae</taxon>
        <taxon>Cladobotryum</taxon>
    </lineage>
</organism>